<evidence type="ECO:0000313" key="2">
    <source>
        <dbReference type="EMBL" id="GMR44829.1"/>
    </source>
</evidence>
<sequence length="177" mass="19999">YYRILSSKTFKTSSIYRMIVFNGIANCMQFTAHMLWIQMGTLPNLHGYFAFLMDYHLVNMCIFINFFAFAVHTSSSFMIALNRLLSILKITRVANTFNQFSLVSSLLSALKLIARSMLVIVGYCYYDPVLSPTGQTHYVPVGKDMTLLAPWAIYSVTVGGVAKVLSGMLAFQLMNRE</sequence>
<name>A0AAN5CI28_9BILA</name>
<keyword evidence="3" id="KW-1185">Reference proteome</keyword>
<keyword evidence="1" id="KW-0472">Membrane</keyword>
<evidence type="ECO:0000313" key="3">
    <source>
        <dbReference type="Proteomes" id="UP001328107"/>
    </source>
</evidence>
<feature type="transmembrane region" description="Helical" evidence="1">
    <location>
        <begin position="151"/>
        <end position="171"/>
    </location>
</feature>
<accession>A0AAN5CI28</accession>
<feature type="non-terminal residue" evidence="2">
    <location>
        <position position="1"/>
    </location>
</feature>
<evidence type="ECO:0008006" key="4">
    <source>
        <dbReference type="Google" id="ProtNLM"/>
    </source>
</evidence>
<evidence type="ECO:0000256" key="1">
    <source>
        <dbReference type="SAM" id="Phobius"/>
    </source>
</evidence>
<dbReference type="EMBL" id="BTRK01000004">
    <property type="protein sequence ID" value="GMR44829.1"/>
    <property type="molecule type" value="Genomic_DNA"/>
</dbReference>
<protein>
    <recommendedName>
        <fullName evidence="4">G protein-coupled receptor</fullName>
    </recommendedName>
</protein>
<feature type="transmembrane region" description="Helical" evidence="1">
    <location>
        <begin position="15"/>
        <end position="37"/>
    </location>
</feature>
<dbReference type="Proteomes" id="UP001328107">
    <property type="component" value="Unassembled WGS sequence"/>
</dbReference>
<dbReference type="AlphaFoldDB" id="A0AAN5CI28"/>
<comment type="caution">
    <text evidence="2">The sequence shown here is derived from an EMBL/GenBank/DDBJ whole genome shotgun (WGS) entry which is preliminary data.</text>
</comment>
<keyword evidence="1" id="KW-0812">Transmembrane</keyword>
<feature type="transmembrane region" description="Helical" evidence="1">
    <location>
        <begin position="102"/>
        <end position="123"/>
    </location>
</feature>
<organism evidence="2 3">
    <name type="scientific">Pristionchus mayeri</name>
    <dbReference type="NCBI Taxonomy" id="1317129"/>
    <lineage>
        <taxon>Eukaryota</taxon>
        <taxon>Metazoa</taxon>
        <taxon>Ecdysozoa</taxon>
        <taxon>Nematoda</taxon>
        <taxon>Chromadorea</taxon>
        <taxon>Rhabditida</taxon>
        <taxon>Rhabditina</taxon>
        <taxon>Diplogasteromorpha</taxon>
        <taxon>Diplogasteroidea</taxon>
        <taxon>Neodiplogasteridae</taxon>
        <taxon>Pristionchus</taxon>
    </lineage>
</organism>
<keyword evidence="1" id="KW-1133">Transmembrane helix</keyword>
<proteinExistence type="predicted"/>
<gene>
    <name evidence="2" type="ORF">PMAYCL1PPCAC_15024</name>
</gene>
<reference evidence="3" key="1">
    <citation type="submission" date="2022-10" db="EMBL/GenBank/DDBJ databases">
        <title>Genome assembly of Pristionchus species.</title>
        <authorList>
            <person name="Yoshida K."/>
            <person name="Sommer R.J."/>
        </authorList>
    </citation>
    <scope>NUCLEOTIDE SEQUENCE [LARGE SCALE GENOMIC DNA]</scope>
    <source>
        <strain evidence="3">RS5460</strain>
    </source>
</reference>
<feature type="transmembrane region" description="Helical" evidence="1">
    <location>
        <begin position="57"/>
        <end position="81"/>
    </location>
</feature>